<dbReference type="Pfam" id="PF00106">
    <property type="entry name" value="adh_short"/>
    <property type="match status" value="1"/>
</dbReference>
<protein>
    <submittedName>
        <fullName evidence="1">Norsolorinic acid ketoreductase 5</fullName>
    </submittedName>
</protein>
<keyword evidence="2" id="KW-1185">Reference proteome</keyword>
<dbReference type="PRINTS" id="PR00081">
    <property type="entry name" value="GDHRDH"/>
</dbReference>
<dbReference type="SUPFAM" id="SSF51735">
    <property type="entry name" value="NAD(P)-binding Rossmann-fold domains"/>
    <property type="match status" value="1"/>
</dbReference>
<dbReference type="InterPro" id="IPR052184">
    <property type="entry name" value="SDR_enzymes"/>
</dbReference>
<reference evidence="1 2" key="1">
    <citation type="journal article" date="2020" name="Phytopathology">
        <title>Genome Sequence Resources of Colletotrichum truncatum, C. plurivorum, C. musicola, and C. sojae: Four Species Pathogenic to Soybean (Glycine max).</title>
        <authorList>
            <person name="Rogerio F."/>
            <person name="Boufleur T.R."/>
            <person name="Ciampi-Guillardi M."/>
            <person name="Sukno S.A."/>
            <person name="Thon M.R."/>
            <person name="Massola Junior N.S."/>
            <person name="Baroncelli R."/>
        </authorList>
    </citation>
    <scope>NUCLEOTIDE SEQUENCE [LARGE SCALE GENOMIC DNA]</scope>
    <source>
        <strain evidence="1 2">LFN0009</strain>
    </source>
</reference>
<dbReference type="Gene3D" id="3.40.50.720">
    <property type="entry name" value="NAD(P)-binding Rossmann-like Domain"/>
    <property type="match status" value="1"/>
</dbReference>
<gene>
    <name evidence="1" type="ORF">CSOJ01_05123</name>
</gene>
<dbReference type="AlphaFoldDB" id="A0A8H6MY17"/>
<comment type="caution">
    <text evidence="1">The sequence shown here is derived from an EMBL/GenBank/DDBJ whole genome shotgun (WGS) entry which is preliminary data.</text>
</comment>
<dbReference type="InterPro" id="IPR036291">
    <property type="entry name" value="NAD(P)-bd_dom_sf"/>
</dbReference>
<dbReference type="Proteomes" id="UP000652219">
    <property type="component" value="Unassembled WGS sequence"/>
</dbReference>
<organism evidence="1 2">
    <name type="scientific">Colletotrichum sojae</name>
    <dbReference type="NCBI Taxonomy" id="2175907"/>
    <lineage>
        <taxon>Eukaryota</taxon>
        <taxon>Fungi</taxon>
        <taxon>Dikarya</taxon>
        <taxon>Ascomycota</taxon>
        <taxon>Pezizomycotina</taxon>
        <taxon>Sordariomycetes</taxon>
        <taxon>Hypocreomycetidae</taxon>
        <taxon>Glomerellales</taxon>
        <taxon>Glomerellaceae</taxon>
        <taxon>Colletotrichum</taxon>
        <taxon>Colletotrichum orchidearum species complex</taxon>
    </lineage>
</organism>
<evidence type="ECO:0000313" key="2">
    <source>
        <dbReference type="Proteomes" id="UP000652219"/>
    </source>
</evidence>
<dbReference type="PANTHER" id="PTHR45458:SF1">
    <property type="entry name" value="SHORT CHAIN DEHYDROGENASE"/>
    <property type="match status" value="1"/>
</dbReference>
<proteinExistence type="predicted"/>
<dbReference type="GO" id="GO:0016616">
    <property type="term" value="F:oxidoreductase activity, acting on the CH-OH group of donors, NAD or NADP as acceptor"/>
    <property type="evidence" value="ECO:0007669"/>
    <property type="project" value="TreeGrafter"/>
</dbReference>
<dbReference type="InterPro" id="IPR002347">
    <property type="entry name" value="SDR_fam"/>
</dbReference>
<name>A0A8H6MY17_9PEZI</name>
<evidence type="ECO:0000313" key="1">
    <source>
        <dbReference type="EMBL" id="KAF6812418.1"/>
    </source>
</evidence>
<dbReference type="EMBL" id="WIGN01000063">
    <property type="protein sequence ID" value="KAF6812418.1"/>
    <property type="molecule type" value="Genomic_DNA"/>
</dbReference>
<accession>A0A8H6MY17</accession>
<dbReference type="PANTHER" id="PTHR45458">
    <property type="entry name" value="SHORT-CHAIN DEHYDROGENASE/REDUCTASE SDR"/>
    <property type="match status" value="1"/>
</dbReference>
<sequence length="250" mass="26755">MSTIVLITGANRGLGKGILERYLSLPNHTVIAANRNPDHPSSKELNNLPKGDGSKLIVVKVDATIWQDAFKAVEAIEAQGIDHLDIVVANAGVAYTFPTVAELQEKDLEAHLRPNVYGFVALYQATRGLLKKSKREPILACMGSNAGSLTGPLPFPNAAYGPSKGAAAWYTLKINMEEPWLNSTALGPGWVHTELGDIGAAAFNVDAETQAKLMISVDTSCDGMFKVLGETTKEKHGGKMVLFSGEIAPW</sequence>